<dbReference type="InterPro" id="IPR000577">
    <property type="entry name" value="Carb_kinase_FGGY"/>
</dbReference>
<dbReference type="EC" id="2.7.1.17" evidence="8 10"/>
<comment type="similarity">
    <text evidence="1 8 9">Belongs to the FGGY kinase family.</text>
</comment>
<dbReference type="InterPro" id="IPR018484">
    <property type="entry name" value="FGGY_N"/>
</dbReference>
<dbReference type="HAMAP" id="MF_02220">
    <property type="entry name" value="XylB"/>
    <property type="match status" value="1"/>
</dbReference>
<dbReference type="GO" id="GO:0005524">
    <property type="term" value="F:ATP binding"/>
    <property type="evidence" value="ECO:0007669"/>
    <property type="project" value="UniProtKB-UniRule"/>
</dbReference>
<accession>A0A2K2FL06</accession>
<keyword evidence="14" id="KW-1185">Reference proteome</keyword>
<keyword evidence="5 8" id="KW-0418">Kinase</keyword>
<dbReference type="CDD" id="cd07808">
    <property type="entry name" value="ASKHA_NBD_FGGY_EcXK-like"/>
    <property type="match status" value="1"/>
</dbReference>
<dbReference type="PANTHER" id="PTHR43095:SF5">
    <property type="entry name" value="XYLULOSE KINASE"/>
    <property type="match status" value="1"/>
</dbReference>
<reference evidence="13 14" key="1">
    <citation type="submission" date="2017-06" db="EMBL/GenBank/DDBJ databases">
        <title>Investigating the central metabolism of Clostridium thermosuccinogenes.</title>
        <authorList>
            <person name="Koendjbiharie J.G."/>
            <person name="van Kranenburg R."/>
        </authorList>
    </citation>
    <scope>NUCLEOTIDE SEQUENCE [LARGE SCALE GENOMIC DNA]</scope>
    <source>
        <strain evidence="13 14">DSM 5806</strain>
    </source>
</reference>
<evidence type="ECO:0000256" key="8">
    <source>
        <dbReference type="HAMAP-Rule" id="MF_02220"/>
    </source>
</evidence>
<keyword evidence="2 8" id="KW-0859">Xylose metabolism</keyword>
<dbReference type="SUPFAM" id="SSF53067">
    <property type="entry name" value="Actin-like ATPase domain"/>
    <property type="match status" value="2"/>
</dbReference>
<dbReference type="Proteomes" id="UP000236151">
    <property type="component" value="Unassembled WGS sequence"/>
</dbReference>
<proteinExistence type="inferred from homology"/>
<evidence type="ECO:0000313" key="13">
    <source>
        <dbReference type="EMBL" id="PNU01154.1"/>
    </source>
</evidence>
<feature type="active site" description="Proton acceptor" evidence="8">
    <location>
        <position position="242"/>
    </location>
</feature>
<keyword evidence="4 8" id="KW-0547">Nucleotide-binding</keyword>
<sequence>MQHQYLIGIDIGTSGCKSVIVNELGKIISEAYYEYGMSTSEPGWCEQDPEDWWRAVKITVGRLLKDFPSVQSIKGIGLCGQMHGMVLLDSKGDVIRPCILWCDQRNEKQCQDIQERVGGVAGLLKLTSNKMLTGYTGGKILWTMENEPANFEKTRIILNPKDYIRFRLTGEYATEVSDASGTGLFDVKNRKWSDELLSILGISKELLPSCYESIEISGRLSNNAAEELKLPYGLPVVGGGGDAIVQSIGSGLVKSGVMGATIGTGGQVTANLDSCCNNPEGKLQIFCNVIPGKWHAMGVMLTAGGAFKWLKNLLYEDMKEIDSRTGNVFEMMDKKAENVPVGSERLFFLPYLNGERCPHNDPYARGAFVGLNLRHKKPHLIRSVLEGVAFGLRDLSEVIMELGITPKRIYASGGGANSNLWRQIIAEILNMDVYTMNTAAFGGAYGAALLAGVGTNTWASVEEAAMVMKVKTKNHPENENTVKYNSLFPIYKQLYGSLKEDFRKISKIAEV</sequence>
<dbReference type="InterPro" id="IPR006000">
    <property type="entry name" value="Xylulokinase"/>
</dbReference>
<dbReference type="Pfam" id="PF00370">
    <property type="entry name" value="FGGY_N"/>
    <property type="match status" value="1"/>
</dbReference>
<protein>
    <recommendedName>
        <fullName evidence="8 10">Xylulose kinase</fullName>
        <shortName evidence="8 10">Xylulokinase</shortName>
        <ecNumber evidence="8 10">2.7.1.17</ecNumber>
    </recommendedName>
</protein>
<feature type="domain" description="Carbohydrate kinase FGGY N-terminal" evidence="11">
    <location>
        <begin position="5"/>
        <end position="249"/>
    </location>
</feature>
<dbReference type="PROSITE" id="PS00445">
    <property type="entry name" value="FGGY_KINASES_2"/>
    <property type="match status" value="1"/>
</dbReference>
<evidence type="ECO:0000256" key="3">
    <source>
        <dbReference type="ARBA" id="ARBA00022679"/>
    </source>
</evidence>
<dbReference type="Pfam" id="PF02782">
    <property type="entry name" value="FGGY_C"/>
    <property type="match status" value="1"/>
</dbReference>
<evidence type="ECO:0000259" key="11">
    <source>
        <dbReference type="Pfam" id="PF00370"/>
    </source>
</evidence>
<evidence type="ECO:0000256" key="1">
    <source>
        <dbReference type="ARBA" id="ARBA00009156"/>
    </source>
</evidence>
<evidence type="ECO:0000256" key="6">
    <source>
        <dbReference type="ARBA" id="ARBA00022840"/>
    </source>
</evidence>
<dbReference type="OrthoDB" id="9805576at2"/>
<dbReference type="GO" id="GO:0005998">
    <property type="term" value="P:xylulose catabolic process"/>
    <property type="evidence" value="ECO:0007669"/>
    <property type="project" value="UniProtKB-UniRule"/>
</dbReference>
<evidence type="ECO:0000256" key="7">
    <source>
        <dbReference type="ARBA" id="ARBA00023277"/>
    </source>
</evidence>
<dbReference type="InterPro" id="IPR050406">
    <property type="entry name" value="FGGY_Carb_Kinase"/>
</dbReference>
<dbReference type="InterPro" id="IPR043129">
    <property type="entry name" value="ATPase_NBD"/>
</dbReference>
<evidence type="ECO:0000256" key="2">
    <source>
        <dbReference type="ARBA" id="ARBA00022629"/>
    </source>
</evidence>
<dbReference type="InterPro" id="IPR018483">
    <property type="entry name" value="Carb_kinase_FGGY_CS"/>
</dbReference>
<dbReference type="KEGG" id="cthd:CDO33_06150"/>
<organism evidence="13 14">
    <name type="scientific">Clostridium thermosuccinogenes</name>
    <dbReference type="NCBI Taxonomy" id="84032"/>
    <lineage>
        <taxon>Bacteria</taxon>
        <taxon>Bacillati</taxon>
        <taxon>Bacillota</taxon>
        <taxon>Clostridia</taxon>
        <taxon>Eubacteriales</taxon>
        <taxon>Clostridiaceae</taxon>
        <taxon>Clostridium</taxon>
    </lineage>
</organism>
<feature type="domain" description="Carbohydrate kinase FGGY C-terminal" evidence="12">
    <location>
        <begin position="260"/>
        <end position="453"/>
    </location>
</feature>
<evidence type="ECO:0000256" key="5">
    <source>
        <dbReference type="ARBA" id="ARBA00022777"/>
    </source>
</evidence>
<dbReference type="Gene3D" id="3.30.420.40">
    <property type="match status" value="2"/>
</dbReference>
<gene>
    <name evidence="8 10 13" type="primary">xylB</name>
    <name evidence="13" type="ORF">CDQ84_03125</name>
</gene>
<evidence type="ECO:0000256" key="10">
    <source>
        <dbReference type="RuleBase" id="RU364073"/>
    </source>
</evidence>
<comment type="caution">
    <text evidence="13">The sequence shown here is derived from an EMBL/GenBank/DDBJ whole genome shotgun (WGS) entry which is preliminary data.</text>
</comment>
<dbReference type="RefSeq" id="WP_103080283.1">
    <property type="nucleotide sequence ID" value="NZ_CP021850.1"/>
</dbReference>
<comment type="function">
    <text evidence="8">Catalyzes the phosphorylation of D-xylulose to D-xylulose 5-phosphate.</text>
</comment>
<feature type="binding site" evidence="8">
    <location>
        <begin position="82"/>
        <end position="83"/>
    </location>
    <ligand>
        <name>substrate</name>
    </ligand>
</feature>
<evidence type="ECO:0000313" key="14">
    <source>
        <dbReference type="Proteomes" id="UP000236151"/>
    </source>
</evidence>
<evidence type="ECO:0000259" key="12">
    <source>
        <dbReference type="Pfam" id="PF02782"/>
    </source>
</evidence>
<dbReference type="GO" id="GO:0042732">
    <property type="term" value="P:D-xylose metabolic process"/>
    <property type="evidence" value="ECO:0007669"/>
    <property type="project" value="UniProtKB-KW"/>
</dbReference>
<evidence type="ECO:0000256" key="4">
    <source>
        <dbReference type="ARBA" id="ARBA00022741"/>
    </source>
</evidence>
<keyword evidence="6 8" id="KW-0067">ATP-binding</keyword>
<comment type="catalytic activity">
    <reaction evidence="8 10">
        <text>D-xylulose + ATP = D-xylulose 5-phosphate + ADP + H(+)</text>
        <dbReference type="Rhea" id="RHEA:10964"/>
        <dbReference type="ChEBI" id="CHEBI:15378"/>
        <dbReference type="ChEBI" id="CHEBI:17140"/>
        <dbReference type="ChEBI" id="CHEBI:30616"/>
        <dbReference type="ChEBI" id="CHEBI:57737"/>
        <dbReference type="ChEBI" id="CHEBI:456216"/>
        <dbReference type="EC" id="2.7.1.17"/>
    </reaction>
</comment>
<dbReference type="InterPro" id="IPR018485">
    <property type="entry name" value="FGGY_C"/>
</dbReference>
<dbReference type="GO" id="GO:0004856">
    <property type="term" value="F:D-xylulokinase activity"/>
    <property type="evidence" value="ECO:0007669"/>
    <property type="project" value="UniProtKB-UniRule"/>
</dbReference>
<dbReference type="NCBIfam" id="TIGR01312">
    <property type="entry name" value="XylB"/>
    <property type="match status" value="1"/>
</dbReference>
<dbReference type="EMBL" id="NIOJ01000004">
    <property type="protein sequence ID" value="PNU01154.1"/>
    <property type="molecule type" value="Genomic_DNA"/>
</dbReference>
<dbReference type="AlphaFoldDB" id="A0A2K2FL06"/>
<dbReference type="PIRSF" id="PIRSF000538">
    <property type="entry name" value="GlpK"/>
    <property type="match status" value="1"/>
</dbReference>
<name>A0A2K2FL06_9CLOT</name>
<keyword evidence="3 8" id="KW-0808">Transferase</keyword>
<evidence type="ECO:0000256" key="9">
    <source>
        <dbReference type="RuleBase" id="RU003733"/>
    </source>
</evidence>
<dbReference type="PANTHER" id="PTHR43095">
    <property type="entry name" value="SUGAR KINASE"/>
    <property type="match status" value="1"/>
</dbReference>
<keyword evidence="7 8" id="KW-0119">Carbohydrate metabolism</keyword>
<feature type="site" description="Important for activity" evidence="8">
    <location>
        <position position="10"/>
    </location>
</feature>